<feature type="region of interest" description="Disordered" evidence="1">
    <location>
        <begin position="1"/>
        <end position="46"/>
    </location>
</feature>
<feature type="compositionally biased region" description="Low complexity" evidence="1">
    <location>
        <begin position="1"/>
        <end position="10"/>
    </location>
</feature>
<sequence>MSHSSSSPKSNPQQHRLSREAEAVSPFRREYDSQNRAVSKDLHTSNEQGIPWMTKASELRQEVMTVALSEVQDFMALYANCADPSESAARRERVRQAEAKGQVEKSAAQIVRASLARSDSQGVLTGPLPTSIERVTIADQLGPLNQEESPKLNVDPSANRDLAARLHVSCRLGPLAEDSINVETNAVIAPQQTQKRKPGRPLGKRVTNGSPAMLLPGASSRKRKKEG</sequence>
<comment type="caution">
    <text evidence="2">The sequence shown here is derived from an EMBL/GenBank/DDBJ whole genome shotgun (WGS) entry which is preliminary data.</text>
</comment>
<proteinExistence type="predicted"/>
<name>A0A8S9HWM9_BRACR</name>
<feature type="region of interest" description="Disordered" evidence="1">
    <location>
        <begin position="186"/>
        <end position="227"/>
    </location>
</feature>
<dbReference type="AlphaFoldDB" id="A0A8S9HWM9"/>
<organism evidence="2">
    <name type="scientific">Brassica cretica</name>
    <name type="common">Mustard</name>
    <dbReference type="NCBI Taxonomy" id="69181"/>
    <lineage>
        <taxon>Eukaryota</taxon>
        <taxon>Viridiplantae</taxon>
        <taxon>Streptophyta</taxon>
        <taxon>Embryophyta</taxon>
        <taxon>Tracheophyta</taxon>
        <taxon>Spermatophyta</taxon>
        <taxon>Magnoliopsida</taxon>
        <taxon>eudicotyledons</taxon>
        <taxon>Gunneridae</taxon>
        <taxon>Pentapetalae</taxon>
        <taxon>rosids</taxon>
        <taxon>malvids</taxon>
        <taxon>Brassicales</taxon>
        <taxon>Brassicaceae</taxon>
        <taxon>Brassiceae</taxon>
        <taxon>Brassica</taxon>
    </lineage>
</organism>
<evidence type="ECO:0000256" key="1">
    <source>
        <dbReference type="SAM" id="MobiDB-lite"/>
    </source>
</evidence>
<reference evidence="2" key="1">
    <citation type="submission" date="2019-12" db="EMBL/GenBank/DDBJ databases">
        <title>Genome sequencing and annotation of Brassica cretica.</title>
        <authorList>
            <person name="Studholme D.J."/>
            <person name="Sarris P.F."/>
        </authorList>
    </citation>
    <scope>NUCLEOTIDE SEQUENCE</scope>
    <source>
        <strain evidence="2">PFS-102/07</strain>
        <tissue evidence="2">Leaf</tissue>
    </source>
</reference>
<feature type="compositionally biased region" description="Basic and acidic residues" evidence="1">
    <location>
        <begin position="17"/>
        <end position="44"/>
    </location>
</feature>
<evidence type="ECO:0000313" key="2">
    <source>
        <dbReference type="EMBL" id="KAF2562469.1"/>
    </source>
</evidence>
<protein>
    <submittedName>
        <fullName evidence="2">Uncharacterized protein</fullName>
    </submittedName>
</protein>
<accession>A0A8S9HWM9</accession>
<feature type="compositionally biased region" description="Basic residues" evidence="1">
    <location>
        <begin position="194"/>
        <end position="203"/>
    </location>
</feature>
<gene>
    <name evidence="2" type="ORF">F2Q70_00015901</name>
</gene>
<dbReference type="EMBL" id="QGKY02001250">
    <property type="protein sequence ID" value="KAF2562469.1"/>
    <property type="molecule type" value="Genomic_DNA"/>
</dbReference>